<evidence type="ECO:0008006" key="3">
    <source>
        <dbReference type="Google" id="ProtNLM"/>
    </source>
</evidence>
<organism evidence="2">
    <name type="scientific">uncultured Mycobacteriales bacterium</name>
    <dbReference type="NCBI Taxonomy" id="581187"/>
    <lineage>
        <taxon>Bacteria</taxon>
        <taxon>Bacillati</taxon>
        <taxon>Actinomycetota</taxon>
        <taxon>Actinomycetes</taxon>
        <taxon>Mycobacteriales</taxon>
        <taxon>environmental samples</taxon>
    </lineage>
</organism>
<reference evidence="2" key="1">
    <citation type="submission" date="2020-02" db="EMBL/GenBank/DDBJ databases">
        <authorList>
            <person name="Meier V. D."/>
        </authorList>
    </citation>
    <scope>NUCLEOTIDE SEQUENCE</scope>
    <source>
        <strain evidence="2">AVDCRST_MAG41</strain>
    </source>
</reference>
<dbReference type="Pfam" id="PF12277">
    <property type="entry name" value="DUF3618"/>
    <property type="match status" value="1"/>
</dbReference>
<keyword evidence="1" id="KW-0812">Transmembrane</keyword>
<name>A0A6J4JYL1_9ACTN</name>
<dbReference type="InterPro" id="IPR022062">
    <property type="entry name" value="DUF3618"/>
</dbReference>
<evidence type="ECO:0000313" key="2">
    <source>
        <dbReference type="EMBL" id="CAA9291018.1"/>
    </source>
</evidence>
<protein>
    <recommendedName>
        <fullName evidence="3">DUF3618 domain-containing protein</fullName>
    </recommendedName>
</protein>
<dbReference type="EMBL" id="CADCTP010000419">
    <property type="protein sequence ID" value="CAA9291018.1"/>
    <property type="molecule type" value="Genomic_DNA"/>
</dbReference>
<proteinExistence type="predicted"/>
<evidence type="ECO:0000256" key="1">
    <source>
        <dbReference type="SAM" id="Phobius"/>
    </source>
</evidence>
<accession>A0A6J4JYL1</accession>
<sequence length="74" mass="8089">MSRDPEQIQREIESSRAQLASTLDQLTERVSPKRLAGEARESAITFLQTPPGYAALGAVALLLALAVARRVRSR</sequence>
<keyword evidence="1" id="KW-0472">Membrane</keyword>
<feature type="transmembrane region" description="Helical" evidence="1">
    <location>
        <begin position="51"/>
        <end position="68"/>
    </location>
</feature>
<keyword evidence="1" id="KW-1133">Transmembrane helix</keyword>
<dbReference type="AlphaFoldDB" id="A0A6J4JYL1"/>
<gene>
    <name evidence="2" type="ORF">AVDCRST_MAG41-4356</name>
</gene>